<sequence length="71" mass="7866">MDRDENAARNILKEAMDDGTAGQAGTNVRKTLLDTWPLPPGCKTMGQAGWMKEEFSYNLSRECQTARSTSI</sequence>
<protein>
    <recommendedName>
        <fullName evidence="4">Transposase</fullName>
    </recommendedName>
</protein>
<proteinExistence type="predicted"/>
<reference evidence="2 3" key="1">
    <citation type="journal article" date="2021" name="Int. J. Syst. Evol. Microbiol.">
        <title>Reticulibacter mediterranei gen. nov., sp. nov., within the new family Reticulibacteraceae fam. nov., and Ktedonospora formicarum gen. nov., sp. nov., Ktedonobacter robiniae sp. nov., Dictyobacter formicarum sp. nov. and Dictyobacter arantiisoli sp. nov., belonging to the class Ktedonobacteria.</title>
        <authorList>
            <person name="Yabe S."/>
            <person name="Zheng Y."/>
            <person name="Wang C.M."/>
            <person name="Sakai Y."/>
            <person name="Abe K."/>
            <person name="Yokota A."/>
            <person name="Donadio S."/>
            <person name="Cavaletti L."/>
            <person name="Monciardini P."/>
        </authorList>
    </citation>
    <scope>NUCLEOTIDE SEQUENCE [LARGE SCALE GENOMIC DNA]</scope>
    <source>
        <strain evidence="2 3">SOSP1-9</strain>
    </source>
</reference>
<keyword evidence="3" id="KW-1185">Reference proteome</keyword>
<evidence type="ECO:0008006" key="4">
    <source>
        <dbReference type="Google" id="ProtNLM"/>
    </source>
</evidence>
<dbReference type="EMBL" id="BNJJ01000002">
    <property type="protein sequence ID" value="GHO82556.1"/>
    <property type="molecule type" value="Genomic_DNA"/>
</dbReference>
<dbReference type="Proteomes" id="UP000635565">
    <property type="component" value="Unassembled WGS sequence"/>
</dbReference>
<gene>
    <name evidence="2" type="ORF">KSZ_05620</name>
</gene>
<evidence type="ECO:0000256" key="1">
    <source>
        <dbReference type="SAM" id="MobiDB-lite"/>
    </source>
</evidence>
<accession>A0ABQ3VAP8</accession>
<comment type="caution">
    <text evidence="2">The sequence shown here is derived from an EMBL/GenBank/DDBJ whole genome shotgun (WGS) entry which is preliminary data.</text>
</comment>
<feature type="compositionally biased region" description="Basic and acidic residues" evidence="1">
    <location>
        <begin position="1"/>
        <end position="16"/>
    </location>
</feature>
<evidence type="ECO:0000313" key="2">
    <source>
        <dbReference type="EMBL" id="GHO82556.1"/>
    </source>
</evidence>
<organism evidence="2 3">
    <name type="scientific">Dictyobacter formicarum</name>
    <dbReference type="NCBI Taxonomy" id="2778368"/>
    <lineage>
        <taxon>Bacteria</taxon>
        <taxon>Bacillati</taxon>
        <taxon>Chloroflexota</taxon>
        <taxon>Ktedonobacteria</taxon>
        <taxon>Ktedonobacterales</taxon>
        <taxon>Dictyobacteraceae</taxon>
        <taxon>Dictyobacter</taxon>
    </lineage>
</organism>
<evidence type="ECO:0000313" key="3">
    <source>
        <dbReference type="Proteomes" id="UP000635565"/>
    </source>
</evidence>
<name>A0ABQ3VAP8_9CHLR</name>
<feature type="region of interest" description="Disordered" evidence="1">
    <location>
        <begin position="1"/>
        <end position="24"/>
    </location>
</feature>